<proteinExistence type="predicted"/>
<dbReference type="OrthoDB" id="3232296at2759"/>
<feature type="transmembrane region" description="Helical" evidence="2">
    <location>
        <begin position="267"/>
        <end position="289"/>
    </location>
</feature>
<keyword evidence="2" id="KW-0472">Membrane</keyword>
<protein>
    <recommendedName>
        <fullName evidence="5">Transmembrane protein</fullName>
    </recommendedName>
</protein>
<evidence type="ECO:0000313" key="3">
    <source>
        <dbReference type="EMBL" id="TIB09724.1"/>
    </source>
</evidence>
<evidence type="ECO:0000256" key="2">
    <source>
        <dbReference type="SAM" id="Phobius"/>
    </source>
</evidence>
<feature type="transmembrane region" description="Helical" evidence="2">
    <location>
        <begin position="187"/>
        <end position="212"/>
    </location>
</feature>
<evidence type="ECO:0008006" key="5">
    <source>
        <dbReference type="Google" id="ProtNLM"/>
    </source>
</evidence>
<feature type="transmembrane region" description="Helical" evidence="2">
    <location>
        <begin position="232"/>
        <end position="255"/>
    </location>
</feature>
<dbReference type="AlphaFoldDB" id="A0A4T0I252"/>
<name>A0A4T0I252_WALIC</name>
<gene>
    <name evidence="3" type="ORF">E3P90_03164</name>
</gene>
<dbReference type="Proteomes" id="UP000306954">
    <property type="component" value="Unassembled WGS sequence"/>
</dbReference>
<keyword evidence="2" id="KW-0812">Transmembrane</keyword>
<keyword evidence="2" id="KW-1133">Transmembrane helix</keyword>
<feature type="transmembrane region" description="Helical" evidence="2">
    <location>
        <begin position="123"/>
        <end position="145"/>
    </location>
</feature>
<comment type="caution">
    <text evidence="3">The sequence shown here is derived from an EMBL/GenBank/DDBJ whole genome shotgun (WGS) entry which is preliminary data.</text>
</comment>
<accession>A0A4T0I252</accession>
<feature type="transmembrane region" description="Helical" evidence="2">
    <location>
        <begin position="16"/>
        <end position="36"/>
    </location>
</feature>
<evidence type="ECO:0000313" key="4">
    <source>
        <dbReference type="Proteomes" id="UP000306954"/>
    </source>
</evidence>
<dbReference type="EMBL" id="SPOF01000038">
    <property type="protein sequence ID" value="TIB09724.1"/>
    <property type="molecule type" value="Genomic_DNA"/>
</dbReference>
<feature type="compositionally biased region" description="Polar residues" evidence="1">
    <location>
        <begin position="364"/>
        <end position="381"/>
    </location>
</feature>
<evidence type="ECO:0000256" key="1">
    <source>
        <dbReference type="SAM" id="MobiDB-lite"/>
    </source>
</evidence>
<feature type="region of interest" description="Disordered" evidence="1">
    <location>
        <begin position="324"/>
        <end position="381"/>
    </location>
</feature>
<sequence length="381" mass="43130">MDREPEPVATATHLRAYYSLLIIAAVGHACLLILTLASQRLHKHGVLINFYLIFMVTLWFDAILCWTQHMEDPHPPKSLQIINAVFRLTGTVMNSSTTLMCVTKFWVSTNIAASTKISKYLHYLDNITLVIFPYAVGIPFLWVYFQEKEHGYSHVHSFAYLGVFLDDRSMVHRTPYYCDSRHEPLNIAATVVALIVMIMVMILAFWLAGILIRLRASQRGLVKVHWSVNLQLTARILLFLFYSLTSITLHCWSLRGYDGVKTSSTLVFASTGLIAFTLFLIQADILAALSHYLGLNKSRDKPGDSDQLEFTHMDRSRRTSLNTLNTFFPHPQTPPPTHVNEKKYSLLDSESANGLYGVQHHSHSPNALTTQPSHTSTPKSK</sequence>
<reference evidence="3 4" key="1">
    <citation type="submission" date="2019-03" db="EMBL/GenBank/DDBJ databases">
        <title>Sequencing 23 genomes of Wallemia ichthyophaga.</title>
        <authorList>
            <person name="Gostincar C."/>
        </authorList>
    </citation>
    <scope>NUCLEOTIDE SEQUENCE [LARGE SCALE GENOMIC DNA]</scope>
    <source>
        <strain evidence="3 4">EXF-8621</strain>
    </source>
</reference>
<feature type="transmembrane region" description="Helical" evidence="2">
    <location>
        <begin position="48"/>
        <end position="69"/>
    </location>
</feature>
<organism evidence="3 4">
    <name type="scientific">Wallemia ichthyophaga</name>
    <dbReference type="NCBI Taxonomy" id="245174"/>
    <lineage>
        <taxon>Eukaryota</taxon>
        <taxon>Fungi</taxon>
        <taxon>Dikarya</taxon>
        <taxon>Basidiomycota</taxon>
        <taxon>Wallemiomycotina</taxon>
        <taxon>Wallemiomycetes</taxon>
        <taxon>Wallemiales</taxon>
        <taxon>Wallemiaceae</taxon>
        <taxon>Wallemia</taxon>
    </lineage>
</organism>